<dbReference type="RefSeq" id="XP_043002561.1">
    <property type="nucleotide sequence ID" value="XM_043160604.1"/>
</dbReference>
<dbReference type="GeneID" id="66072681"/>
<gene>
    <name evidence="1" type="ORF">E1B28_003605</name>
</gene>
<sequence length="222" mass="23924">MPSLRTLSICTEHVPAKITDPILEVLLASLVLSSLSSFELSCGLPSSSGTGYYSWPSSLLTILQHSSATLRYMSLHLDSRNSSKASWGRLSVLLKTIPHISHLHLKDSVTEKAGSNQQSSSWDDLIVTFLSDLADVGSGNPILPDLTHLTLTNINVTPGIKNAVVATAALRIPSRLSVVGNDVRALEELWVMPCYAEPPSPDVLEVIAELKRDGVNVLFKSA</sequence>
<protein>
    <submittedName>
        <fullName evidence="1">Uncharacterized protein</fullName>
    </submittedName>
</protein>
<keyword evidence="2" id="KW-1185">Reference proteome</keyword>
<name>A0A9P7UL29_9AGAR</name>
<reference evidence="1" key="1">
    <citation type="journal article" date="2021" name="Genome Biol. Evol.">
        <title>The assembled and annotated genome of the fairy-ring fungus Marasmius oreades.</title>
        <authorList>
            <person name="Hiltunen M."/>
            <person name="Ament-Velasquez S.L."/>
            <person name="Johannesson H."/>
        </authorList>
    </citation>
    <scope>NUCLEOTIDE SEQUENCE</scope>
    <source>
        <strain evidence="1">03SP1</strain>
    </source>
</reference>
<accession>A0A9P7UL29</accession>
<evidence type="ECO:0000313" key="1">
    <source>
        <dbReference type="EMBL" id="KAG7086090.1"/>
    </source>
</evidence>
<evidence type="ECO:0000313" key="2">
    <source>
        <dbReference type="Proteomes" id="UP001049176"/>
    </source>
</evidence>
<organism evidence="1 2">
    <name type="scientific">Marasmius oreades</name>
    <name type="common">fairy-ring Marasmius</name>
    <dbReference type="NCBI Taxonomy" id="181124"/>
    <lineage>
        <taxon>Eukaryota</taxon>
        <taxon>Fungi</taxon>
        <taxon>Dikarya</taxon>
        <taxon>Basidiomycota</taxon>
        <taxon>Agaricomycotina</taxon>
        <taxon>Agaricomycetes</taxon>
        <taxon>Agaricomycetidae</taxon>
        <taxon>Agaricales</taxon>
        <taxon>Marasmiineae</taxon>
        <taxon>Marasmiaceae</taxon>
        <taxon>Marasmius</taxon>
    </lineage>
</organism>
<dbReference type="Proteomes" id="UP001049176">
    <property type="component" value="Chromosome 11"/>
</dbReference>
<proteinExistence type="predicted"/>
<dbReference type="KEGG" id="more:E1B28_003605"/>
<dbReference type="AlphaFoldDB" id="A0A9P7UL29"/>
<dbReference type="EMBL" id="CM032191">
    <property type="protein sequence ID" value="KAG7086090.1"/>
    <property type="molecule type" value="Genomic_DNA"/>
</dbReference>
<comment type="caution">
    <text evidence="1">The sequence shown here is derived from an EMBL/GenBank/DDBJ whole genome shotgun (WGS) entry which is preliminary data.</text>
</comment>